<feature type="binding site" evidence="13">
    <location>
        <position position="211"/>
    </location>
    <ligand>
        <name>Mg(2+)</name>
        <dbReference type="ChEBI" id="CHEBI:18420"/>
    </ligand>
</feature>
<comment type="pathway">
    <text evidence="3">Amino-acid degradation; L-phenylalanine degradation; acetoacetate and fumarate from L-phenylalanine: step 6/6.</text>
</comment>
<name>A0A9X3MTH7_9ACTN</name>
<dbReference type="GO" id="GO:0004334">
    <property type="term" value="F:fumarylacetoacetase activity"/>
    <property type="evidence" value="ECO:0007669"/>
    <property type="project" value="UniProtKB-EC"/>
</dbReference>
<dbReference type="GO" id="GO:1902000">
    <property type="term" value="P:homogentisate catabolic process"/>
    <property type="evidence" value="ECO:0007669"/>
    <property type="project" value="TreeGrafter"/>
</dbReference>
<feature type="binding site" evidence="12">
    <location>
        <position position="90"/>
    </location>
    <ligand>
        <name>substrate</name>
    </ligand>
</feature>
<feature type="active site" description="Proton acceptor" evidence="11">
    <location>
        <position position="95"/>
    </location>
</feature>
<dbReference type="Proteomes" id="UP001149140">
    <property type="component" value="Unassembled WGS sequence"/>
</dbReference>
<dbReference type="AlphaFoldDB" id="A0A9X3MTH7"/>
<dbReference type="InterPro" id="IPR036462">
    <property type="entry name" value="Fumarylacetoacetase_N_sf"/>
</dbReference>
<evidence type="ECO:0000256" key="12">
    <source>
        <dbReference type="PIRSR" id="PIRSR605959-2"/>
    </source>
</evidence>
<keyword evidence="10" id="KW-0585">Phenylalanine catabolism</keyword>
<feature type="binding site" evidence="12">
    <location>
        <position position="104"/>
    </location>
    <ligand>
        <name>substrate</name>
    </ligand>
</feature>
<reference evidence="16" key="1">
    <citation type="submission" date="2022-10" db="EMBL/GenBank/DDBJ databases">
        <title>The WGS of Solirubrobacter ginsenosidimutans DSM 21036.</title>
        <authorList>
            <person name="Jiang Z."/>
        </authorList>
    </citation>
    <scope>NUCLEOTIDE SEQUENCE</scope>
    <source>
        <strain evidence="16">DSM 21036</strain>
    </source>
</reference>
<dbReference type="Gene3D" id="2.30.30.230">
    <property type="entry name" value="Fumarylacetoacetase, N-terminal domain"/>
    <property type="match status" value="1"/>
</dbReference>
<keyword evidence="17" id="KW-1185">Reference proteome</keyword>
<comment type="cofactor">
    <cofactor evidence="1 13">
        <name>Ca(2+)</name>
        <dbReference type="ChEBI" id="CHEBI:29108"/>
    </cofactor>
</comment>
<gene>
    <name evidence="16" type="ORF">OM076_18980</name>
</gene>
<keyword evidence="6 16" id="KW-0378">Hydrolase</keyword>
<evidence type="ECO:0000256" key="8">
    <source>
        <dbReference type="ARBA" id="ARBA00022842"/>
    </source>
</evidence>
<protein>
    <recommendedName>
        <fullName evidence="4">fumarylacetoacetase</fullName>
        <ecNumber evidence="4">3.7.1.2</ecNumber>
    </recommendedName>
</protein>
<dbReference type="SUPFAM" id="SSF63433">
    <property type="entry name" value="Fumarylacetoacetate hydrolase, FAH, N-terminal domain"/>
    <property type="match status" value="1"/>
</dbReference>
<dbReference type="InterPro" id="IPR015377">
    <property type="entry name" value="Fumarylacetoacetase_N"/>
</dbReference>
<dbReference type="Pfam" id="PF09298">
    <property type="entry name" value="FAA_hydrolase_N"/>
    <property type="match status" value="1"/>
</dbReference>
<sequence>MSGFGLDNLPYGVVDGRCVVRFGDQVLPLARLDPVFDAPTLNPFLAAGRPKWEAVRERIVGLLEAGVADLEPLTTAPQMPIAIGDYVDFYSSIEHATNIGRMFRPEEPLLPNYRHLPIGYHGRAGSIVVSGTPIVRPHGQRPDFGPTQKLDVEVELGFVTGAGKPLGAPIATHEVRDHVFGFVLVNDWSARDLQRWEYQPLGPFLAKSFATSISPWIVPLGALEPYLVQAREQDPEPLPYLRTTGNWALDLELQLAVNDEVVSQMNARGLYWTFPQQLAHATVNGAAVRAGDLFASGTISGATPGSEGSLIELARPFLADGDTVAITGSAGSVSFGEVRGTIVG</sequence>
<organism evidence="16 17">
    <name type="scientific">Solirubrobacter ginsenosidimutans</name>
    <dbReference type="NCBI Taxonomy" id="490573"/>
    <lineage>
        <taxon>Bacteria</taxon>
        <taxon>Bacillati</taxon>
        <taxon>Actinomycetota</taxon>
        <taxon>Thermoleophilia</taxon>
        <taxon>Solirubrobacterales</taxon>
        <taxon>Solirubrobacteraceae</taxon>
        <taxon>Solirubrobacter</taxon>
    </lineage>
</organism>
<feature type="domain" description="Fumarylacetoacetase-like C-terminal" evidence="14">
    <location>
        <begin position="88"/>
        <end position="342"/>
    </location>
</feature>
<keyword evidence="7 13" id="KW-0106">Calcium</keyword>
<evidence type="ECO:0000256" key="4">
    <source>
        <dbReference type="ARBA" id="ARBA00012094"/>
    </source>
</evidence>
<feature type="binding site" evidence="13">
    <location>
        <position position="187"/>
    </location>
    <ligand>
        <name>Mg(2+)</name>
        <dbReference type="ChEBI" id="CHEBI:18420"/>
    </ligand>
</feature>
<evidence type="ECO:0000259" key="14">
    <source>
        <dbReference type="Pfam" id="PF01557"/>
    </source>
</evidence>
<dbReference type="PANTHER" id="PTHR43069">
    <property type="entry name" value="FUMARYLACETOACETASE"/>
    <property type="match status" value="1"/>
</dbReference>
<dbReference type="GO" id="GO:0006572">
    <property type="term" value="P:L-tyrosine catabolic process"/>
    <property type="evidence" value="ECO:0007669"/>
    <property type="project" value="UniProtKB-KW"/>
</dbReference>
<dbReference type="EC" id="3.7.1.2" evidence="4"/>
<dbReference type="RefSeq" id="WP_270041606.1">
    <property type="nucleotide sequence ID" value="NZ_JAPDOD010000018.1"/>
</dbReference>
<dbReference type="InterPro" id="IPR011234">
    <property type="entry name" value="Fumarylacetoacetase-like_C"/>
</dbReference>
<feature type="binding site" evidence="13">
    <location>
        <position position="153"/>
    </location>
    <ligand>
        <name>Ca(2+)</name>
        <dbReference type="ChEBI" id="CHEBI:29108"/>
    </ligand>
</feature>
<evidence type="ECO:0000256" key="11">
    <source>
        <dbReference type="PIRSR" id="PIRSR605959-1"/>
    </source>
</evidence>
<feature type="binding site" evidence="13">
    <location>
        <position position="207"/>
    </location>
    <ligand>
        <name>Mg(2+)</name>
        <dbReference type="ChEBI" id="CHEBI:18420"/>
    </ligand>
</feature>
<evidence type="ECO:0000313" key="16">
    <source>
        <dbReference type="EMBL" id="MDA0162364.1"/>
    </source>
</evidence>
<dbReference type="SUPFAM" id="SSF56529">
    <property type="entry name" value="FAH"/>
    <property type="match status" value="1"/>
</dbReference>
<dbReference type="EMBL" id="JAPDOD010000018">
    <property type="protein sequence ID" value="MDA0162364.1"/>
    <property type="molecule type" value="Genomic_DNA"/>
</dbReference>
<evidence type="ECO:0000256" key="13">
    <source>
        <dbReference type="PIRSR" id="PIRSR605959-3"/>
    </source>
</evidence>
<dbReference type="InterPro" id="IPR005959">
    <property type="entry name" value="Fumarylacetoacetase"/>
</dbReference>
<feature type="binding site" evidence="12">
    <location>
        <position position="298"/>
    </location>
    <ligand>
        <name>substrate</name>
    </ligand>
</feature>
<keyword evidence="5 13" id="KW-0479">Metal-binding</keyword>
<evidence type="ECO:0000256" key="10">
    <source>
        <dbReference type="ARBA" id="ARBA00023232"/>
    </source>
</evidence>
<evidence type="ECO:0000256" key="2">
    <source>
        <dbReference type="ARBA" id="ARBA00001946"/>
    </source>
</evidence>
<evidence type="ECO:0000256" key="7">
    <source>
        <dbReference type="ARBA" id="ARBA00022837"/>
    </source>
</evidence>
<evidence type="ECO:0000256" key="9">
    <source>
        <dbReference type="ARBA" id="ARBA00022878"/>
    </source>
</evidence>
<proteinExistence type="predicted"/>
<comment type="caution">
    <text evidence="16">The sequence shown here is derived from an EMBL/GenBank/DDBJ whole genome shotgun (WGS) entry which is preliminary data.</text>
</comment>
<evidence type="ECO:0000256" key="1">
    <source>
        <dbReference type="ARBA" id="ARBA00001913"/>
    </source>
</evidence>
<evidence type="ECO:0000256" key="6">
    <source>
        <dbReference type="ARBA" id="ARBA00022801"/>
    </source>
</evidence>
<comment type="cofactor">
    <cofactor evidence="2 13">
        <name>Mg(2+)</name>
        <dbReference type="ChEBI" id="CHEBI:18420"/>
    </cofactor>
</comment>
<feature type="binding site" evidence="13">
    <location>
        <position position="88"/>
    </location>
    <ligand>
        <name>Ca(2+)</name>
        <dbReference type="ChEBI" id="CHEBI:29108"/>
    </ligand>
</feature>
<accession>A0A9X3MTH7</accession>
<dbReference type="GO" id="GO:0046872">
    <property type="term" value="F:metal ion binding"/>
    <property type="evidence" value="ECO:0007669"/>
    <property type="project" value="UniProtKB-KW"/>
</dbReference>
<evidence type="ECO:0000313" key="17">
    <source>
        <dbReference type="Proteomes" id="UP001149140"/>
    </source>
</evidence>
<dbReference type="InterPro" id="IPR036663">
    <property type="entry name" value="Fumarylacetoacetase_C_sf"/>
</dbReference>
<feature type="binding site" evidence="12">
    <location>
        <position position="198"/>
    </location>
    <ligand>
        <name>substrate</name>
    </ligand>
</feature>
<evidence type="ECO:0000256" key="5">
    <source>
        <dbReference type="ARBA" id="ARBA00022723"/>
    </source>
</evidence>
<dbReference type="Pfam" id="PF01557">
    <property type="entry name" value="FAA_hydrolase"/>
    <property type="match status" value="1"/>
</dbReference>
<feature type="binding site" evidence="13">
    <location>
        <position position="187"/>
    </location>
    <ligand>
        <name>Ca(2+)</name>
        <dbReference type="ChEBI" id="CHEBI:29108"/>
    </ligand>
</feature>
<evidence type="ECO:0000256" key="3">
    <source>
        <dbReference type="ARBA" id="ARBA00004782"/>
    </source>
</evidence>
<evidence type="ECO:0000259" key="15">
    <source>
        <dbReference type="Pfam" id="PF09298"/>
    </source>
</evidence>
<keyword evidence="9" id="KW-0828">Tyrosine catabolism</keyword>
<dbReference type="PANTHER" id="PTHR43069:SF2">
    <property type="entry name" value="FUMARYLACETOACETASE"/>
    <property type="match status" value="1"/>
</dbReference>
<feature type="binding site" evidence="12">
    <location>
        <position position="194"/>
    </location>
    <ligand>
        <name>substrate</name>
    </ligand>
</feature>
<feature type="domain" description="Fumarylacetoacetase N-terminal" evidence="15">
    <location>
        <begin position="8"/>
        <end position="65"/>
    </location>
</feature>
<feature type="binding site" evidence="13">
    <location>
        <position position="155"/>
    </location>
    <ligand>
        <name>Ca(2+)</name>
        <dbReference type="ChEBI" id="CHEBI:29108"/>
    </ligand>
</feature>
<dbReference type="GO" id="GO:0006559">
    <property type="term" value="P:L-phenylalanine catabolic process"/>
    <property type="evidence" value="ECO:0007669"/>
    <property type="project" value="UniProtKB-KW"/>
</dbReference>
<keyword evidence="8 13" id="KW-0460">Magnesium</keyword>
<dbReference type="Gene3D" id="3.90.850.10">
    <property type="entry name" value="Fumarylacetoacetase-like, C-terminal domain"/>
    <property type="match status" value="1"/>
</dbReference>